<evidence type="ECO:0000313" key="1">
    <source>
        <dbReference type="EMBL" id="MCH99337.1"/>
    </source>
</evidence>
<dbReference type="EMBL" id="LXQA010040048">
    <property type="protein sequence ID" value="MCH99337.1"/>
    <property type="molecule type" value="Genomic_DNA"/>
</dbReference>
<feature type="non-terminal residue" evidence="1">
    <location>
        <position position="35"/>
    </location>
</feature>
<comment type="caution">
    <text evidence="1">The sequence shown here is derived from an EMBL/GenBank/DDBJ whole genome shotgun (WGS) entry which is preliminary data.</text>
</comment>
<dbReference type="AlphaFoldDB" id="A0A392NHJ2"/>
<sequence length="35" mass="3902">MTMTPTVVIWMNESSVVAMVLVLNEDSMVLVKDFA</sequence>
<keyword evidence="2" id="KW-1185">Reference proteome</keyword>
<accession>A0A392NHJ2</accession>
<organism evidence="1 2">
    <name type="scientific">Trifolium medium</name>
    <dbReference type="NCBI Taxonomy" id="97028"/>
    <lineage>
        <taxon>Eukaryota</taxon>
        <taxon>Viridiplantae</taxon>
        <taxon>Streptophyta</taxon>
        <taxon>Embryophyta</taxon>
        <taxon>Tracheophyta</taxon>
        <taxon>Spermatophyta</taxon>
        <taxon>Magnoliopsida</taxon>
        <taxon>eudicotyledons</taxon>
        <taxon>Gunneridae</taxon>
        <taxon>Pentapetalae</taxon>
        <taxon>rosids</taxon>
        <taxon>fabids</taxon>
        <taxon>Fabales</taxon>
        <taxon>Fabaceae</taxon>
        <taxon>Papilionoideae</taxon>
        <taxon>50 kb inversion clade</taxon>
        <taxon>NPAAA clade</taxon>
        <taxon>Hologalegina</taxon>
        <taxon>IRL clade</taxon>
        <taxon>Trifolieae</taxon>
        <taxon>Trifolium</taxon>
    </lineage>
</organism>
<protein>
    <submittedName>
        <fullName evidence="1">Uncharacterized protein</fullName>
    </submittedName>
</protein>
<proteinExistence type="predicted"/>
<name>A0A392NHJ2_9FABA</name>
<reference evidence="1 2" key="1">
    <citation type="journal article" date="2018" name="Front. Plant Sci.">
        <title>Red Clover (Trifolium pratense) and Zigzag Clover (T. medium) - A Picture of Genomic Similarities and Differences.</title>
        <authorList>
            <person name="Dluhosova J."/>
            <person name="Istvanek J."/>
            <person name="Nedelnik J."/>
            <person name="Repkova J."/>
        </authorList>
    </citation>
    <scope>NUCLEOTIDE SEQUENCE [LARGE SCALE GENOMIC DNA]</scope>
    <source>
        <strain evidence="2">cv. 10/8</strain>
        <tissue evidence="1">Leaf</tissue>
    </source>
</reference>
<dbReference type="Proteomes" id="UP000265520">
    <property type="component" value="Unassembled WGS sequence"/>
</dbReference>
<evidence type="ECO:0000313" key="2">
    <source>
        <dbReference type="Proteomes" id="UP000265520"/>
    </source>
</evidence>